<dbReference type="Pfam" id="PF00208">
    <property type="entry name" value="ELFV_dehydrog"/>
    <property type="match status" value="1"/>
</dbReference>
<reference evidence="9 10" key="1">
    <citation type="journal article" date="2015" name="Nature">
        <title>rRNA introns, odd ribosomes, and small enigmatic genomes across a large radiation of phyla.</title>
        <authorList>
            <person name="Brown C.T."/>
            <person name="Hug L.A."/>
            <person name="Thomas B.C."/>
            <person name="Sharon I."/>
            <person name="Castelle C.J."/>
            <person name="Singh A."/>
            <person name="Wilkins M.J."/>
            <person name="Williams K.H."/>
            <person name="Banfield J.F."/>
        </authorList>
    </citation>
    <scope>NUCLEOTIDE SEQUENCE [LARGE SCALE GENOMIC DNA]</scope>
</reference>
<dbReference type="AlphaFoldDB" id="A0A0G0M1E1"/>
<feature type="domain" description="Glutamate/phenylalanine/leucine/valine/L-tryptophan dehydrogenase C-terminal" evidence="8">
    <location>
        <begin position="187"/>
        <end position="420"/>
    </location>
</feature>
<keyword evidence="5" id="KW-0520">NAD</keyword>
<comment type="caution">
    <text evidence="9">The sequence shown here is derived from an EMBL/GenBank/DDBJ whole genome shotgun (WGS) entry which is preliminary data.</text>
</comment>
<feature type="binding site" evidence="5">
    <location>
        <position position="356"/>
    </location>
    <ligand>
        <name>substrate</name>
    </ligand>
</feature>
<feature type="site" description="Important for catalysis" evidence="6">
    <location>
        <position position="150"/>
    </location>
</feature>
<dbReference type="InterPro" id="IPR006095">
    <property type="entry name" value="Glu/Leu/Phe/Val/Trp_DH"/>
</dbReference>
<dbReference type="GO" id="GO:0004352">
    <property type="term" value="F:glutamate dehydrogenase (NAD+) activity"/>
    <property type="evidence" value="ECO:0007669"/>
    <property type="project" value="TreeGrafter"/>
</dbReference>
<evidence type="ECO:0000313" key="9">
    <source>
        <dbReference type="EMBL" id="KKQ94130.1"/>
    </source>
</evidence>
<feature type="binding site" evidence="5">
    <location>
        <position position="194"/>
    </location>
    <ligand>
        <name>NAD(+)</name>
        <dbReference type="ChEBI" id="CHEBI:57540"/>
    </ligand>
</feature>
<evidence type="ECO:0000256" key="3">
    <source>
        <dbReference type="PIRNR" id="PIRNR000185"/>
    </source>
</evidence>
<sequence>MVSAFSNAKKQIDSVAPILITDFPDRKRFRKAIELLKKPQKVLSTSLSLRMDNGRVRNFSAFRSQHNDARGPFKGGIRFHPQVSEDEVKALSVWMSIKTAVVGIPYGGAKGGVVVNPKELPVKEIEKLSKVYAEFLTPYIGPWKDVPAPDINTGAREMAWMLEAYEKKVGYHAPATFTGKPIELGGSLGREEATGQGGAYVLAQYLKTKKLKNGKTTMAIQGFGNVGYWFAKLASKGGYKVIAVSDSSGGVYDSKGLNIDKLVELKEKYGSFVNFPRIKNYELITNNELLGLKVDVLVPAALENAINKKNVKNIKAKVILEMANGPVTPEAEEVLLKRGVDILPDVLCNAGGVTVSYFEWVQNLHGYRWTKEKVNSELKVIMNEAFNSIYKTVKAKKISYRKAAYVLAVKRIVDAMILRGRV</sequence>
<dbReference type="GO" id="GO:0000166">
    <property type="term" value="F:nucleotide binding"/>
    <property type="evidence" value="ECO:0007669"/>
    <property type="project" value="UniProtKB-KW"/>
</dbReference>
<organism evidence="9 10">
    <name type="scientific">Candidatus Woesebacteria bacterium GW2011_GWB1_39_10b</name>
    <dbReference type="NCBI Taxonomy" id="1618573"/>
    <lineage>
        <taxon>Bacteria</taxon>
        <taxon>Candidatus Woeseibacteriota</taxon>
    </lineage>
</organism>
<comment type="similarity">
    <text evidence="1 3 7">Belongs to the Glu/Leu/Phe/Val dehydrogenases family.</text>
</comment>
<dbReference type="InterPro" id="IPR046346">
    <property type="entry name" value="Aminoacid_DH-like_N_sf"/>
</dbReference>
<dbReference type="InterPro" id="IPR014362">
    <property type="entry name" value="Glu_DH"/>
</dbReference>
<dbReference type="Proteomes" id="UP000034932">
    <property type="component" value="Unassembled WGS sequence"/>
</dbReference>
<dbReference type="InterPro" id="IPR033524">
    <property type="entry name" value="Glu/Leu/Phe/Val_DH_AS"/>
</dbReference>
<protein>
    <recommendedName>
        <fullName evidence="3">Glutamate dehydrogenase</fullName>
    </recommendedName>
</protein>
<evidence type="ECO:0000256" key="7">
    <source>
        <dbReference type="RuleBase" id="RU004417"/>
    </source>
</evidence>
<feature type="binding site" evidence="5">
    <location>
        <position position="98"/>
    </location>
    <ligand>
        <name>substrate</name>
    </ligand>
</feature>
<name>A0A0G0M1E1_9BACT</name>
<gene>
    <name evidence="9" type="ORF">UT19_C0004G0091</name>
</gene>
<dbReference type="PANTHER" id="PTHR11606">
    <property type="entry name" value="GLUTAMATE DEHYDROGENASE"/>
    <property type="match status" value="1"/>
</dbReference>
<dbReference type="PRINTS" id="PR00082">
    <property type="entry name" value="GLFDHDRGNASE"/>
</dbReference>
<evidence type="ECO:0000256" key="6">
    <source>
        <dbReference type="PIRSR" id="PIRSR000185-3"/>
    </source>
</evidence>
<dbReference type="STRING" id="1618573.UT19_C0004G0091"/>
<dbReference type="InterPro" id="IPR006097">
    <property type="entry name" value="Glu/Leu/Phe/Val/Trp_DH_dimer"/>
</dbReference>
<dbReference type="PATRIC" id="fig|1618573.3.peg.387"/>
<feature type="active site" description="Proton donor" evidence="4">
    <location>
        <position position="110"/>
    </location>
</feature>
<evidence type="ECO:0000259" key="8">
    <source>
        <dbReference type="SMART" id="SM00839"/>
    </source>
</evidence>
<dbReference type="CDD" id="cd01076">
    <property type="entry name" value="NAD_bind_1_Glu_DH"/>
    <property type="match status" value="1"/>
</dbReference>
<dbReference type="PROSITE" id="PS00074">
    <property type="entry name" value="GLFV_DEHYDROGENASE"/>
    <property type="match status" value="1"/>
</dbReference>
<dbReference type="PIRSF" id="PIRSF000185">
    <property type="entry name" value="Glu_DH"/>
    <property type="match status" value="1"/>
</dbReference>
<dbReference type="InterPro" id="IPR006096">
    <property type="entry name" value="Glu/Leu/Phe/Val/Trp_DH_C"/>
</dbReference>
<dbReference type="GO" id="GO:0006538">
    <property type="term" value="P:L-glutamate catabolic process"/>
    <property type="evidence" value="ECO:0007669"/>
    <property type="project" value="TreeGrafter"/>
</dbReference>
<evidence type="ECO:0000313" key="10">
    <source>
        <dbReference type="Proteomes" id="UP000034932"/>
    </source>
</evidence>
<dbReference type="Gene3D" id="3.40.50.10860">
    <property type="entry name" value="Leucine Dehydrogenase, chain A, domain 1"/>
    <property type="match status" value="1"/>
</dbReference>
<proteinExistence type="inferred from homology"/>
<keyword evidence="2 3" id="KW-0560">Oxidoreductase</keyword>
<dbReference type="PANTHER" id="PTHR11606:SF13">
    <property type="entry name" value="GLUTAMATE DEHYDROGENASE 1, MITOCHONDRIAL"/>
    <property type="match status" value="1"/>
</dbReference>
<dbReference type="Pfam" id="PF02812">
    <property type="entry name" value="ELFV_dehydrog_N"/>
    <property type="match status" value="1"/>
</dbReference>
<dbReference type="SMART" id="SM00839">
    <property type="entry name" value="ELFV_dehydrog"/>
    <property type="match status" value="1"/>
</dbReference>
<evidence type="ECO:0000256" key="1">
    <source>
        <dbReference type="ARBA" id="ARBA00006382"/>
    </source>
</evidence>
<evidence type="ECO:0000256" key="4">
    <source>
        <dbReference type="PIRSR" id="PIRSR000185-1"/>
    </source>
</evidence>
<dbReference type="Gene3D" id="3.40.50.720">
    <property type="entry name" value="NAD(P)-binding Rossmann-like Domain"/>
    <property type="match status" value="1"/>
</dbReference>
<feature type="binding site" evidence="5">
    <location>
        <position position="225"/>
    </location>
    <ligand>
        <name>NAD(+)</name>
        <dbReference type="ChEBI" id="CHEBI:57540"/>
    </ligand>
</feature>
<evidence type="ECO:0000256" key="2">
    <source>
        <dbReference type="ARBA" id="ARBA00023002"/>
    </source>
</evidence>
<accession>A0A0G0M1E1</accession>
<dbReference type="SUPFAM" id="SSF51735">
    <property type="entry name" value="NAD(P)-binding Rossmann-fold domains"/>
    <property type="match status" value="1"/>
</dbReference>
<evidence type="ECO:0000256" key="5">
    <source>
        <dbReference type="PIRSR" id="PIRSR000185-2"/>
    </source>
</evidence>
<dbReference type="EMBL" id="LBVW01000004">
    <property type="protein sequence ID" value="KKQ94130.1"/>
    <property type="molecule type" value="Genomic_DNA"/>
</dbReference>
<dbReference type="InterPro" id="IPR036291">
    <property type="entry name" value="NAD(P)-bd_dom_sf"/>
</dbReference>
<keyword evidence="5" id="KW-0547">Nucleotide-binding</keyword>
<dbReference type="SUPFAM" id="SSF53223">
    <property type="entry name" value="Aminoacid dehydrogenase-like, N-terminal domain"/>
    <property type="match status" value="1"/>
</dbReference>
<dbReference type="InterPro" id="IPR033922">
    <property type="entry name" value="NAD_bind_Glu_DH"/>
</dbReference>
<feature type="binding site" evidence="5">
    <location>
        <position position="74"/>
    </location>
    <ligand>
        <name>substrate</name>
    </ligand>
</feature>